<dbReference type="Gene3D" id="3.40.50.2000">
    <property type="entry name" value="Glycogen Phosphorylase B"/>
    <property type="match status" value="1"/>
</dbReference>
<evidence type="ECO:0000256" key="8">
    <source>
        <dbReference type="RuleBase" id="RU365103"/>
    </source>
</evidence>
<reference evidence="11 12" key="1">
    <citation type="submission" date="2016-10" db="EMBL/GenBank/DDBJ databases">
        <authorList>
            <person name="de Groot N.N."/>
        </authorList>
    </citation>
    <scope>NUCLEOTIDE SEQUENCE [LARGE SCALE GENOMIC DNA]</scope>
    <source>
        <strain evidence="11 12">DSM 15283</strain>
    </source>
</reference>
<dbReference type="PANTHER" id="PTHR42755">
    <property type="entry name" value="3-DEOXY-MANNO-OCTULOSONATE CYTIDYLYLTRANSFERASE"/>
    <property type="match status" value="1"/>
</dbReference>
<protein>
    <recommendedName>
        <fullName evidence="4 8">3-deoxy-D-manno-octulosonic acid transferase</fullName>
        <shortName evidence="8">Kdo transferase</shortName>
        <ecNumber evidence="3 8">2.4.99.12</ecNumber>
    </recommendedName>
    <alternativeName>
        <fullName evidence="6 8">Lipid IV(A) 3-deoxy-D-manno-octulosonic acid transferase</fullName>
    </alternativeName>
</protein>
<dbReference type="RefSeq" id="WP_093093637.1">
    <property type="nucleotide sequence ID" value="NZ_FOTQ01000003.1"/>
</dbReference>
<keyword evidence="5 8" id="KW-0808">Transferase</keyword>
<evidence type="ECO:0000256" key="1">
    <source>
        <dbReference type="ARBA" id="ARBA00003394"/>
    </source>
</evidence>
<comment type="catalytic activity">
    <reaction evidence="7 8">
        <text>lipid IVA (E. coli) + CMP-3-deoxy-beta-D-manno-octulosonate = alpha-Kdo-(2-&gt;6)-lipid IVA (E. coli) + CMP + H(+)</text>
        <dbReference type="Rhea" id="RHEA:28066"/>
        <dbReference type="ChEBI" id="CHEBI:15378"/>
        <dbReference type="ChEBI" id="CHEBI:58603"/>
        <dbReference type="ChEBI" id="CHEBI:60364"/>
        <dbReference type="ChEBI" id="CHEBI:60377"/>
        <dbReference type="ChEBI" id="CHEBI:85987"/>
        <dbReference type="EC" id="2.4.99.12"/>
    </reaction>
</comment>
<name>A0A1I4MM25_9RHOB</name>
<feature type="region of interest" description="Disordered" evidence="9">
    <location>
        <begin position="65"/>
        <end position="88"/>
    </location>
</feature>
<dbReference type="SUPFAM" id="SSF53756">
    <property type="entry name" value="UDP-Glycosyltransferase/glycogen phosphorylase"/>
    <property type="match status" value="1"/>
</dbReference>
<comment type="function">
    <text evidence="1 8">Involved in lipopolysaccharide (LPS) biosynthesis. Catalyzes the transfer of 3-deoxy-D-manno-octulosonate (Kdo) residue(s) from CMP-Kdo to lipid IV(A), the tetraacyldisaccharide-1,4'-bisphosphate precursor of lipid A.</text>
</comment>
<dbReference type="PANTHER" id="PTHR42755:SF1">
    <property type="entry name" value="3-DEOXY-D-MANNO-OCTULOSONIC ACID TRANSFERASE, MITOCHONDRIAL-RELATED"/>
    <property type="match status" value="1"/>
</dbReference>
<dbReference type="Pfam" id="PF04413">
    <property type="entry name" value="Glycos_transf_N"/>
    <property type="match status" value="1"/>
</dbReference>
<dbReference type="Gene3D" id="3.40.50.11720">
    <property type="entry name" value="3-Deoxy-D-manno-octulosonic-acid transferase, N-terminal domain"/>
    <property type="match status" value="1"/>
</dbReference>
<evidence type="ECO:0000256" key="9">
    <source>
        <dbReference type="SAM" id="MobiDB-lite"/>
    </source>
</evidence>
<feature type="domain" description="3-deoxy-D-manno-octulosonic-acid transferase N-terminal" evidence="10">
    <location>
        <begin position="28"/>
        <end position="173"/>
    </location>
</feature>
<organism evidence="11 12">
    <name type="scientific">Shimia aestuarii</name>
    <dbReference type="NCBI Taxonomy" id="254406"/>
    <lineage>
        <taxon>Bacteria</taxon>
        <taxon>Pseudomonadati</taxon>
        <taxon>Pseudomonadota</taxon>
        <taxon>Alphaproteobacteria</taxon>
        <taxon>Rhodobacterales</taxon>
        <taxon>Roseobacteraceae</taxon>
    </lineage>
</organism>
<dbReference type="InterPro" id="IPR038107">
    <property type="entry name" value="Glycos_transf_N_sf"/>
</dbReference>
<dbReference type="UniPathway" id="UPA00958"/>
<dbReference type="OrthoDB" id="9789797at2"/>
<dbReference type="GO" id="GO:0005886">
    <property type="term" value="C:plasma membrane"/>
    <property type="evidence" value="ECO:0007669"/>
    <property type="project" value="UniProtKB-SubCell"/>
</dbReference>
<keyword evidence="8" id="KW-0472">Membrane</keyword>
<comment type="pathway">
    <text evidence="2 8">Bacterial outer membrane biogenesis; LPS core biosynthesis.</text>
</comment>
<comment type="similarity">
    <text evidence="8">Belongs to the glycosyltransferase group 1 family.</text>
</comment>
<evidence type="ECO:0000256" key="2">
    <source>
        <dbReference type="ARBA" id="ARBA00004713"/>
    </source>
</evidence>
<keyword evidence="8" id="KW-0448">Lipopolysaccharide biosynthesis</keyword>
<dbReference type="GO" id="GO:0043842">
    <property type="term" value="F:Kdo transferase activity"/>
    <property type="evidence" value="ECO:0007669"/>
    <property type="project" value="UniProtKB-EC"/>
</dbReference>
<keyword evidence="8" id="KW-1003">Cell membrane</keyword>
<dbReference type="InterPro" id="IPR007507">
    <property type="entry name" value="Glycos_transf_N"/>
</dbReference>
<proteinExistence type="inferred from homology"/>
<dbReference type="EC" id="2.4.99.12" evidence="3 8"/>
<evidence type="ECO:0000256" key="5">
    <source>
        <dbReference type="ARBA" id="ARBA00022679"/>
    </source>
</evidence>
<evidence type="ECO:0000256" key="6">
    <source>
        <dbReference type="ARBA" id="ARBA00031445"/>
    </source>
</evidence>
<evidence type="ECO:0000256" key="3">
    <source>
        <dbReference type="ARBA" id="ARBA00012621"/>
    </source>
</evidence>
<gene>
    <name evidence="11" type="ORF">SAMN04488042_103157</name>
</gene>
<evidence type="ECO:0000256" key="4">
    <source>
        <dbReference type="ARBA" id="ARBA00019077"/>
    </source>
</evidence>
<dbReference type="GO" id="GO:0009244">
    <property type="term" value="P:lipopolysaccharide core region biosynthetic process"/>
    <property type="evidence" value="ECO:0007669"/>
    <property type="project" value="UniProtKB-UniRule"/>
</dbReference>
<comment type="subcellular location">
    <subcellularLocation>
        <location evidence="8">Cell membrane</location>
    </subcellularLocation>
</comment>
<evidence type="ECO:0000313" key="11">
    <source>
        <dbReference type="EMBL" id="SFM04462.1"/>
    </source>
</evidence>
<dbReference type="EMBL" id="FOTQ01000003">
    <property type="protein sequence ID" value="SFM04462.1"/>
    <property type="molecule type" value="Genomic_DNA"/>
</dbReference>
<dbReference type="InterPro" id="IPR039901">
    <property type="entry name" value="Kdotransferase"/>
</dbReference>
<accession>A0A1I4MM25</accession>
<keyword evidence="12" id="KW-1185">Reference proteome</keyword>
<evidence type="ECO:0000259" key="10">
    <source>
        <dbReference type="Pfam" id="PF04413"/>
    </source>
</evidence>
<evidence type="ECO:0000256" key="7">
    <source>
        <dbReference type="ARBA" id="ARBA00049183"/>
    </source>
</evidence>
<dbReference type="Proteomes" id="UP000199144">
    <property type="component" value="Unassembled WGS sequence"/>
</dbReference>
<sequence length="407" mass="44635">MARSLSLAAYLAFARRQPASLSRITTPRPDGELVWMHCADPTRARAMAQMGLRLAANRPGTHLLLTTSPGQRPPRSLPNGVTWQEGPSENPGDVRVFLNHWRPDLLLWHGPWLRPALIDAAAQRDIPAILLEADNPGLENRRWRWVPEPTRATIMRFSALMTLDDAAAERFRRSLPLDGPTVIDSARLLEESPVLRYNETDLEELRSVLTGRPVWLAAHIQPEETPAVLSAYRKVLKLSHRMLLILAADSLEKAPAIRRQIADSGLRLVDWENGEFPDNNTHVLLAETPDELGLWYRVAPVTLMGSSMAPGFGGRDPLEPAALGSAVLYGPGVRNHLDAYKRLVDAGGARIVRDASSLAAALIHLLAPDQVAAMAHAGWQVVSDGAEVSDAIIGLSQDMLDAKDSFS</sequence>
<evidence type="ECO:0000313" key="12">
    <source>
        <dbReference type="Proteomes" id="UP000199144"/>
    </source>
</evidence>
<dbReference type="AlphaFoldDB" id="A0A1I4MM25"/>
<dbReference type="GO" id="GO:0009245">
    <property type="term" value="P:lipid A biosynthetic process"/>
    <property type="evidence" value="ECO:0007669"/>
    <property type="project" value="TreeGrafter"/>
</dbReference>
<dbReference type="STRING" id="254406.SAMN04488042_103157"/>